<organism evidence="5 6">
    <name type="scientific">Enterovibrio nigricans DSM 22720</name>
    <dbReference type="NCBI Taxonomy" id="1121868"/>
    <lineage>
        <taxon>Bacteria</taxon>
        <taxon>Pseudomonadati</taxon>
        <taxon>Pseudomonadota</taxon>
        <taxon>Gammaproteobacteria</taxon>
        <taxon>Vibrionales</taxon>
        <taxon>Vibrionaceae</taxon>
        <taxon>Enterovibrio</taxon>
    </lineage>
</organism>
<evidence type="ECO:0000259" key="4">
    <source>
        <dbReference type="PROSITE" id="PS01031"/>
    </source>
</evidence>
<accession>A0A1T4VG40</accession>
<dbReference type="Proteomes" id="UP000190162">
    <property type="component" value="Unassembled WGS sequence"/>
</dbReference>
<dbReference type="AlphaFoldDB" id="A0A1T4VG40"/>
<sequence>MSSNRIKQQSRYMMKTIDLSPLYRNSIGFDRVASLLDSAFRAESAAAGYPPYNIEALEDNNYAITLAVAGFSEDELDINVERGVLTVRGEKAKVEGKNYLYQGIANRTFERKFNLADYIEVTGADLENGLLKVKLLKHIPEAMKAKSISINGRDKSHVEMKDESFA</sequence>
<evidence type="ECO:0000313" key="5">
    <source>
        <dbReference type="EMBL" id="SKA63940.1"/>
    </source>
</evidence>
<keyword evidence="1" id="KW-0346">Stress response</keyword>
<gene>
    <name evidence="5" type="ORF">SAMN02745132_03805</name>
</gene>
<evidence type="ECO:0000313" key="6">
    <source>
        <dbReference type="Proteomes" id="UP000190162"/>
    </source>
</evidence>
<comment type="similarity">
    <text evidence="2 3">Belongs to the small heat shock protein (HSP20) family.</text>
</comment>
<proteinExistence type="inferred from homology"/>
<protein>
    <submittedName>
        <fullName evidence="5">Molecular chaperone IbpA</fullName>
    </submittedName>
</protein>
<dbReference type="PANTHER" id="PTHR47062:SF1">
    <property type="entry name" value="SMALL HEAT SHOCK PROTEIN IBPA"/>
    <property type="match status" value="1"/>
</dbReference>
<keyword evidence="6" id="KW-1185">Reference proteome</keyword>
<feature type="domain" description="SHSP" evidence="4">
    <location>
        <begin position="43"/>
        <end position="153"/>
    </location>
</feature>
<evidence type="ECO:0000256" key="2">
    <source>
        <dbReference type="PROSITE-ProRule" id="PRU00285"/>
    </source>
</evidence>
<dbReference type="CDD" id="cd06470">
    <property type="entry name" value="ACD_IbpA-B_like"/>
    <property type="match status" value="1"/>
</dbReference>
<dbReference type="PANTHER" id="PTHR47062">
    <property type="match status" value="1"/>
</dbReference>
<reference evidence="6" key="1">
    <citation type="submission" date="2017-02" db="EMBL/GenBank/DDBJ databases">
        <authorList>
            <person name="Varghese N."/>
            <person name="Submissions S."/>
        </authorList>
    </citation>
    <scope>NUCLEOTIDE SEQUENCE [LARGE SCALE GENOMIC DNA]</scope>
    <source>
        <strain evidence="6">DSM 22720</strain>
    </source>
</reference>
<evidence type="ECO:0000256" key="3">
    <source>
        <dbReference type="RuleBase" id="RU003616"/>
    </source>
</evidence>
<dbReference type="InterPro" id="IPR002068">
    <property type="entry name" value="A-crystallin/Hsp20_dom"/>
</dbReference>
<dbReference type="Gene3D" id="2.60.40.790">
    <property type="match status" value="1"/>
</dbReference>
<dbReference type="EMBL" id="FUXU01000070">
    <property type="protein sequence ID" value="SKA63940.1"/>
    <property type="molecule type" value="Genomic_DNA"/>
</dbReference>
<dbReference type="InterPro" id="IPR037913">
    <property type="entry name" value="ACD_IbpA/B"/>
</dbReference>
<dbReference type="PROSITE" id="PS01031">
    <property type="entry name" value="SHSP"/>
    <property type="match status" value="1"/>
</dbReference>
<name>A0A1T4VG40_9GAMM</name>
<dbReference type="SUPFAM" id="SSF49764">
    <property type="entry name" value="HSP20-like chaperones"/>
    <property type="match status" value="1"/>
</dbReference>
<dbReference type="InterPro" id="IPR008978">
    <property type="entry name" value="HSP20-like_chaperone"/>
</dbReference>
<evidence type="ECO:0000256" key="1">
    <source>
        <dbReference type="ARBA" id="ARBA00023016"/>
    </source>
</evidence>
<dbReference type="Pfam" id="PF00011">
    <property type="entry name" value="HSP20"/>
    <property type="match status" value="1"/>
</dbReference>